<dbReference type="InterPro" id="IPR014729">
    <property type="entry name" value="Rossmann-like_a/b/a_fold"/>
</dbReference>
<dbReference type="EMBL" id="MSDW01000001">
    <property type="protein sequence ID" value="OKY79003.1"/>
    <property type="molecule type" value="Genomic_DNA"/>
</dbReference>
<evidence type="ECO:0000256" key="9">
    <source>
        <dbReference type="HAMAP-Rule" id="MF_00005"/>
    </source>
</evidence>
<keyword evidence="9" id="KW-0963">Cytoplasm</keyword>
<evidence type="ECO:0000259" key="10">
    <source>
        <dbReference type="Pfam" id="PF00764"/>
    </source>
</evidence>
<comment type="pathway">
    <text evidence="1 9">Amino-acid biosynthesis; L-arginine biosynthesis; L-arginine from L-ornithine and carbamoyl phosphate: step 2/3.</text>
</comment>
<dbReference type="SUPFAM" id="SSF52402">
    <property type="entry name" value="Adenine nucleotide alpha hydrolases-like"/>
    <property type="match status" value="1"/>
</dbReference>
<dbReference type="InterPro" id="IPR048268">
    <property type="entry name" value="Arginosuc_syn_C"/>
</dbReference>
<evidence type="ECO:0000256" key="2">
    <source>
        <dbReference type="ARBA" id="ARBA00011881"/>
    </source>
</evidence>
<feature type="binding site" evidence="9">
    <location>
        <position position="121"/>
    </location>
    <ligand>
        <name>L-citrulline</name>
        <dbReference type="ChEBI" id="CHEBI:57743"/>
    </ligand>
</feature>
<keyword evidence="13" id="KW-1185">Reference proteome</keyword>
<evidence type="ECO:0000256" key="8">
    <source>
        <dbReference type="ARBA" id="ARBA00022840"/>
    </source>
</evidence>
<dbReference type="NCBIfam" id="NF010392">
    <property type="entry name" value="PRK13820.1"/>
    <property type="match status" value="1"/>
</dbReference>
<comment type="subunit">
    <text evidence="2 9">Homotetramer.</text>
</comment>
<feature type="binding site" evidence="9">
    <location>
        <position position="115"/>
    </location>
    <ligand>
        <name>ATP</name>
        <dbReference type="ChEBI" id="CHEBI:30616"/>
    </ligand>
</feature>
<dbReference type="EC" id="6.3.4.5" evidence="3 9"/>
<evidence type="ECO:0000256" key="5">
    <source>
        <dbReference type="ARBA" id="ARBA00022598"/>
    </source>
</evidence>
<evidence type="ECO:0000256" key="3">
    <source>
        <dbReference type="ARBA" id="ARBA00012286"/>
    </source>
</evidence>
<dbReference type="FunFam" id="3.90.1260.10:FF:000007">
    <property type="entry name" value="Argininosuccinate synthase"/>
    <property type="match status" value="1"/>
</dbReference>
<dbReference type="NCBIfam" id="TIGR00032">
    <property type="entry name" value="argG"/>
    <property type="match status" value="1"/>
</dbReference>
<feature type="domain" description="Arginosuccinate synthase C-terminal" evidence="11">
    <location>
        <begin position="171"/>
        <end position="386"/>
    </location>
</feature>
<evidence type="ECO:0000313" key="12">
    <source>
        <dbReference type="EMBL" id="OKY79003.1"/>
    </source>
</evidence>
<comment type="caution">
    <text evidence="9">Lacks conserved residue(s) required for the propagation of feature annotation.</text>
</comment>
<dbReference type="InterPro" id="IPR048267">
    <property type="entry name" value="Arginosuc_syn_N"/>
</dbReference>
<feature type="binding site" evidence="9">
    <location>
        <position position="125"/>
    </location>
    <ligand>
        <name>L-citrulline</name>
        <dbReference type="ChEBI" id="CHEBI:57743"/>
    </ligand>
</feature>
<dbReference type="PROSITE" id="PS00564">
    <property type="entry name" value="ARGININOSUCCIN_SYN_1"/>
    <property type="match status" value="1"/>
</dbReference>
<dbReference type="PANTHER" id="PTHR11587:SF2">
    <property type="entry name" value="ARGININOSUCCINATE SYNTHASE"/>
    <property type="match status" value="1"/>
</dbReference>
<feature type="binding site" evidence="9">
    <location>
        <position position="117"/>
    </location>
    <ligand>
        <name>L-aspartate</name>
        <dbReference type="ChEBI" id="CHEBI:29991"/>
    </ligand>
</feature>
<dbReference type="AlphaFoldDB" id="A0A1Q6DXB9"/>
<dbReference type="InterPro" id="IPR018223">
    <property type="entry name" value="Arginosuc_synth_CS"/>
</dbReference>
<accession>A0A1Q6DXB9</accession>
<dbReference type="InterPro" id="IPR023434">
    <property type="entry name" value="Arginosuc_synth_type_1_subfam"/>
</dbReference>
<dbReference type="Pfam" id="PF20979">
    <property type="entry name" value="Arginosuc_syn_C"/>
    <property type="match status" value="1"/>
</dbReference>
<evidence type="ECO:0000313" key="13">
    <source>
        <dbReference type="Proteomes" id="UP000185744"/>
    </source>
</evidence>
<dbReference type="GO" id="GO:0006526">
    <property type="term" value="P:L-arginine biosynthetic process"/>
    <property type="evidence" value="ECO:0007669"/>
    <property type="project" value="UniProtKB-UniRule"/>
</dbReference>
<dbReference type="NCBIfam" id="NF001770">
    <property type="entry name" value="PRK00509.1"/>
    <property type="match status" value="1"/>
</dbReference>
<dbReference type="STRING" id="1903181.BTN85_1509"/>
<dbReference type="FunCoup" id="A0A1Q6DXB9">
    <property type="interactions" value="180"/>
</dbReference>
<keyword evidence="8 9" id="KW-0067">ATP-binding</keyword>
<comment type="similarity">
    <text evidence="9">Belongs to the argininosuccinate synthase family. Type 1 subfamily.</text>
</comment>
<feature type="binding site" evidence="9">
    <location>
        <position position="121"/>
    </location>
    <ligand>
        <name>L-aspartate</name>
        <dbReference type="ChEBI" id="CHEBI:29991"/>
    </ligand>
</feature>
<dbReference type="GO" id="GO:0000053">
    <property type="term" value="P:argininosuccinate metabolic process"/>
    <property type="evidence" value="ECO:0007669"/>
    <property type="project" value="TreeGrafter"/>
</dbReference>
<feature type="binding site" evidence="9">
    <location>
        <position position="181"/>
    </location>
    <ligand>
        <name>L-citrulline</name>
        <dbReference type="ChEBI" id="CHEBI:57743"/>
    </ligand>
</feature>
<reference evidence="12" key="1">
    <citation type="submission" date="2016-12" db="EMBL/GenBank/DDBJ databases">
        <title>Discovery of methanogenic haloarchaea.</title>
        <authorList>
            <person name="Sorokin D.Y."/>
            <person name="Makarova K.S."/>
            <person name="Abbas B."/>
            <person name="Ferrer M."/>
            <person name="Golyshin P.N."/>
        </authorList>
    </citation>
    <scope>NUCLEOTIDE SEQUENCE [LARGE SCALE GENOMIC DNA]</scope>
    <source>
        <strain evidence="12">HMET1</strain>
    </source>
</reference>
<sequence length="388" mass="44304">MSKIILAFSGGLDTSVSVPILKEKYEYDEVIAATVDVGQPKQGIKEAKKSAKEIGIEHHVIDAKEEFIEDYIYELIKANGEYEGYLLGHAIARPLIAKKICELSDQKNADAVAHGCTGKGNDQFRFEATFRSECPERDIVAPIRELNLTREEEKEYAREKGIKIGSEEEKWSIDENLWSRSIEGSKLEDPNYQPPEEIYSWTQNPEKAPNEPEYLEIDFKEGIPYKIDGKKYKPIKLVSKLNEKVGRHGVGRVDMIEDRILGLKARENYEHPAATALLEAHRDLENLVLSRKEIKFKRIVENEWSELVYNGLLNEPLFEDLNEFIQKTQGKVNGKVKLKLYKGGIKVVSRKSKDALYSEDLVSFDDKTLDQRDSKGAVKYHGLQSRLE</sequence>
<keyword evidence="4 9" id="KW-0055">Arginine biosynthesis</keyword>
<dbReference type="CDD" id="cd01999">
    <property type="entry name" value="ASS"/>
    <property type="match status" value="1"/>
</dbReference>
<dbReference type="InterPro" id="IPR024074">
    <property type="entry name" value="AS_cat/multimer_dom_body"/>
</dbReference>
<dbReference type="InterPro" id="IPR001518">
    <property type="entry name" value="Arginosuc_synth"/>
</dbReference>
<feature type="binding site" evidence="9">
    <location>
        <position position="172"/>
    </location>
    <ligand>
        <name>L-citrulline</name>
        <dbReference type="ChEBI" id="CHEBI:57743"/>
    </ligand>
</feature>
<feature type="binding site" evidence="9">
    <location>
        <position position="257"/>
    </location>
    <ligand>
        <name>L-citrulline</name>
        <dbReference type="ChEBI" id="CHEBI:57743"/>
    </ligand>
</feature>
<dbReference type="Gene3D" id="3.40.50.620">
    <property type="entry name" value="HUPs"/>
    <property type="match status" value="1"/>
</dbReference>
<dbReference type="GO" id="GO:0004055">
    <property type="term" value="F:argininosuccinate synthase activity"/>
    <property type="evidence" value="ECO:0007669"/>
    <property type="project" value="UniProtKB-UniRule"/>
</dbReference>
<keyword evidence="5 9" id="KW-0436">Ligase</keyword>
<dbReference type="InParanoid" id="A0A1Q6DXB9"/>
<dbReference type="Gene3D" id="3.90.1260.10">
    <property type="entry name" value="Argininosuccinate synthetase, chain A, domain 2"/>
    <property type="match status" value="1"/>
</dbReference>
<dbReference type="GO" id="GO:0000050">
    <property type="term" value="P:urea cycle"/>
    <property type="evidence" value="ECO:0007669"/>
    <property type="project" value="TreeGrafter"/>
</dbReference>
<dbReference type="SUPFAM" id="SSF69864">
    <property type="entry name" value="Argininosuccinate synthetase, C-terminal domain"/>
    <property type="match status" value="1"/>
</dbReference>
<dbReference type="PANTHER" id="PTHR11587">
    <property type="entry name" value="ARGININOSUCCINATE SYNTHASE"/>
    <property type="match status" value="1"/>
</dbReference>
<feature type="binding site" evidence="9">
    <location>
        <position position="85"/>
    </location>
    <ligand>
        <name>L-citrulline</name>
        <dbReference type="ChEBI" id="CHEBI:57743"/>
    </ligand>
</feature>
<feature type="binding site" evidence="9">
    <location>
        <position position="122"/>
    </location>
    <ligand>
        <name>L-aspartate</name>
        <dbReference type="ChEBI" id="CHEBI:29991"/>
    </ligand>
</feature>
<feature type="binding site" evidence="9">
    <location>
        <begin position="7"/>
        <end position="15"/>
    </location>
    <ligand>
        <name>ATP</name>
        <dbReference type="ChEBI" id="CHEBI:30616"/>
    </ligand>
</feature>
<organism evidence="12 13">
    <name type="scientific">Methanohalarchaeum thermophilum</name>
    <dbReference type="NCBI Taxonomy" id="1903181"/>
    <lineage>
        <taxon>Archaea</taxon>
        <taxon>Methanobacteriati</taxon>
        <taxon>Methanobacteriota</taxon>
        <taxon>Methanonatronarchaeia</taxon>
        <taxon>Methanonatronarchaeales</taxon>
        <taxon>Methanonatronarchaeaceae</taxon>
        <taxon>Candidatus Methanohalarchaeum</taxon>
    </lineage>
</organism>
<evidence type="ECO:0000256" key="7">
    <source>
        <dbReference type="ARBA" id="ARBA00022741"/>
    </source>
</evidence>
<gene>
    <name evidence="9" type="primary">argG</name>
    <name evidence="12" type="ORF">BTN85_1509</name>
</gene>
<dbReference type="UniPathway" id="UPA00068">
    <property type="reaction ID" value="UER00113"/>
</dbReference>
<name>A0A1Q6DXB9_METT1</name>
<feature type="binding site" evidence="9">
    <location>
        <position position="269"/>
    </location>
    <ligand>
        <name>L-citrulline</name>
        <dbReference type="ChEBI" id="CHEBI:57743"/>
    </ligand>
</feature>
<evidence type="ECO:0000259" key="11">
    <source>
        <dbReference type="Pfam" id="PF20979"/>
    </source>
</evidence>
<comment type="subcellular location">
    <subcellularLocation>
        <location evidence="9">Cytoplasm</location>
    </subcellularLocation>
</comment>
<dbReference type="Pfam" id="PF00764">
    <property type="entry name" value="Arginosuc_synth"/>
    <property type="match status" value="1"/>
</dbReference>
<evidence type="ECO:0000256" key="6">
    <source>
        <dbReference type="ARBA" id="ARBA00022605"/>
    </source>
</evidence>
<evidence type="ECO:0000256" key="1">
    <source>
        <dbReference type="ARBA" id="ARBA00004967"/>
    </source>
</evidence>
<dbReference type="Proteomes" id="UP000185744">
    <property type="component" value="Unassembled WGS sequence"/>
</dbReference>
<dbReference type="HAMAP" id="MF_00005">
    <property type="entry name" value="Arg_succ_synth_type1"/>
    <property type="match status" value="1"/>
</dbReference>
<keyword evidence="7 9" id="KW-0547">Nucleotide-binding</keyword>
<comment type="catalytic activity">
    <reaction evidence="9">
        <text>L-citrulline + L-aspartate + ATP = 2-(N(omega)-L-arginino)succinate + AMP + diphosphate + H(+)</text>
        <dbReference type="Rhea" id="RHEA:10932"/>
        <dbReference type="ChEBI" id="CHEBI:15378"/>
        <dbReference type="ChEBI" id="CHEBI:29991"/>
        <dbReference type="ChEBI" id="CHEBI:30616"/>
        <dbReference type="ChEBI" id="CHEBI:33019"/>
        <dbReference type="ChEBI" id="CHEBI:57472"/>
        <dbReference type="ChEBI" id="CHEBI:57743"/>
        <dbReference type="ChEBI" id="CHEBI:456215"/>
        <dbReference type="EC" id="6.3.4.5"/>
    </reaction>
</comment>
<comment type="caution">
    <text evidence="12">The sequence shown here is derived from an EMBL/GenBank/DDBJ whole genome shotgun (WGS) entry which is preliminary data.</text>
</comment>
<dbReference type="GO" id="GO:0005737">
    <property type="term" value="C:cytoplasm"/>
    <property type="evidence" value="ECO:0007669"/>
    <property type="project" value="UniProtKB-SubCell"/>
</dbReference>
<dbReference type="PROSITE" id="PS00565">
    <property type="entry name" value="ARGININOSUCCIN_SYN_2"/>
    <property type="match status" value="1"/>
</dbReference>
<feature type="domain" description="Arginosuccinate synthase-like N-terminal" evidence="10">
    <location>
        <begin position="3"/>
        <end position="162"/>
    </location>
</feature>
<dbReference type="FunFam" id="3.40.50.620:FF:000019">
    <property type="entry name" value="Argininosuccinate synthase"/>
    <property type="match status" value="1"/>
</dbReference>
<protein>
    <recommendedName>
        <fullName evidence="3 9">Argininosuccinate synthase</fullName>
        <ecNumber evidence="3 9">6.3.4.5</ecNumber>
    </recommendedName>
    <alternativeName>
        <fullName evidence="9">Citrulline--aspartate ligase</fullName>
    </alternativeName>
</protein>
<keyword evidence="6 9" id="KW-0028">Amino-acid biosynthesis</keyword>
<dbReference type="GO" id="GO:0005524">
    <property type="term" value="F:ATP binding"/>
    <property type="evidence" value="ECO:0007669"/>
    <property type="project" value="UniProtKB-UniRule"/>
</dbReference>
<proteinExistence type="inferred from homology"/>
<evidence type="ECO:0000256" key="4">
    <source>
        <dbReference type="ARBA" id="ARBA00022571"/>
    </source>
</evidence>